<gene>
    <name evidence="1" type="ORF">BED41_09865</name>
</gene>
<dbReference type="Proteomes" id="UP000093044">
    <property type="component" value="Chromosome"/>
</dbReference>
<accession>A0A1B2I5X7</accession>
<evidence type="ECO:0000313" key="1">
    <source>
        <dbReference type="EMBL" id="ANZ45347.1"/>
    </source>
</evidence>
<name>A0A1B2I5X7_9BACT</name>
<dbReference type="EMBL" id="CP016757">
    <property type="protein sequence ID" value="ANZ45347.1"/>
    <property type="molecule type" value="Genomic_DNA"/>
</dbReference>
<reference evidence="1" key="1">
    <citation type="submission" date="2016-08" db="EMBL/GenBank/DDBJ databases">
        <title>Complete genome of Cloacibacillus porcorum.</title>
        <authorList>
            <person name="Looft T."/>
            <person name="Bayles D.O."/>
            <person name="Alt D.P."/>
        </authorList>
    </citation>
    <scope>NUCLEOTIDE SEQUENCE [LARGE SCALE GENOMIC DNA]</scope>
    <source>
        <strain evidence="1">CL-84</strain>
    </source>
</reference>
<dbReference type="OrthoDB" id="5065at2"/>
<dbReference type="STRING" id="1197717.BED41_09865"/>
<sequence>MKKSFAAAIAIVAFVIFSVQAALAGPSNTAQDVSELLDERQTDIWVEGERFGDMVLGARGAMQVIYVDDKLSKSIAADSRLQPWVYDMAQYYGTDATRKKRLFIAHIDVYKPWDFDYTQVFIGGYHLQKGDILSSSMTNPFGPMASKSDGYFAFAVPSAEVKAGKEIKIGYGDDSETWKVPK</sequence>
<protein>
    <submittedName>
        <fullName evidence="1">Uncharacterized protein</fullName>
    </submittedName>
</protein>
<organism evidence="1 2">
    <name type="scientific">Cloacibacillus porcorum</name>
    <dbReference type="NCBI Taxonomy" id="1197717"/>
    <lineage>
        <taxon>Bacteria</taxon>
        <taxon>Thermotogati</taxon>
        <taxon>Synergistota</taxon>
        <taxon>Synergistia</taxon>
        <taxon>Synergistales</taxon>
        <taxon>Synergistaceae</taxon>
        <taxon>Cloacibacillus</taxon>
    </lineage>
</organism>
<dbReference type="KEGG" id="cpor:BED41_09865"/>
<dbReference type="AlphaFoldDB" id="A0A1B2I5X7"/>
<evidence type="ECO:0000313" key="2">
    <source>
        <dbReference type="Proteomes" id="UP000093044"/>
    </source>
</evidence>
<keyword evidence="2" id="KW-1185">Reference proteome</keyword>
<dbReference type="GeneID" id="83058153"/>
<dbReference type="RefSeq" id="WP_066745453.1">
    <property type="nucleotide sequence ID" value="NZ_CALCLR010000075.1"/>
</dbReference>
<proteinExistence type="predicted"/>